<keyword evidence="2" id="KW-0812">Transmembrane</keyword>
<evidence type="ECO:0000256" key="4">
    <source>
        <dbReference type="ARBA" id="ARBA00022771"/>
    </source>
</evidence>
<dbReference type="GO" id="GO:0001580">
    <property type="term" value="P:detection of chemical stimulus involved in sensory perception of bitter taste"/>
    <property type="evidence" value="ECO:0007669"/>
    <property type="project" value="TreeGrafter"/>
</dbReference>
<comment type="subcellular location">
    <subcellularLocation>
        <location evidence="1">Membrane</location>
        <topology evidence="1">Single-pass membrane protein</topology>
    </subcellularLocation>
</comment>
<evidence type="ECO:0000256" key="7">
    <source>
        <dbReference type="ARBA" id="ARBA00023136"/>
    </source>
</evidence>
<reference evidence="9" key="3">
    <citation type="submission" date="2025-09" db="UniProtKB">
        <authorList>
            <consortium name="Ensembl"/>
        </authorList>
    </citation>
    <scope>IDENTIFICATION</scope>
</reference>
<dbReference type="Proteomes" id="UP000694390">
    <property type="component" value="Chromosome 9"/>
</dbReference>
<keyword evidence="3" id="KW-0479">Metal-binding</keyword>
<evidence type="ECO:0000256" key="3">
    <source>
        <dbReference type="ARBA" id="ARBA00022723"/>
    </source>
</evidence>
<dbReference type="Ensembl" id="ENSGEVT00005025067.1">
    <property type="protein sequence ID" value="ENSGEVP00005023840.1"/>
    <property type="gene ID" value="ENSGEVG00005016904.1"/>
</dbReference>
<dbReference type="Pfam" id="PF13695">
    <property type="entry name" value="Zn_ribbon_3CxxC"/>
    <property type="match status" value="1"/>
</dbReference>
<dbReference type="GO" id="GO:0016020">
    <property type="term" value="C:membrane"/>
    <property type="evidence" value="ECO:0007669"/>
    <property type="project" value="UniProtKB-SubCell"/>
</dbReference>
<protein>
    <recommendedName>
        <fullName evidence="8">3CxxC-type domain-containing protein</fullName>
    </recommendedName>
</protein>
<dbReference type="SMART" id="SM01328">
    <property type="entry name" value="zf-3CxxC"/>
    <property type="match status" value="1"/>
</dbReference>
<evidence type="ECO:0000256" key="5">
    <source>
        <dbReference type="ARBA" id="ARBA00022833"/>
    </source>
</evidence>
<keyword evidence="10" id="KW-1185">Reference proteome</keyword>
<evidence type="ECO:0000313" key="9">
    <source>
        <dbReference type="Ensembl" id="ENSGEVP00005023840.1"/>
    </source>
</evidence>
<name>A0A8C4YDD0_9SAUR</name>
<keyword evidence="7" id="KW-0472">Membrane</keyword>
<dbReference type="InterPro" id="IPR026096">
    <property type="entry name" value="R-trans_p"/>
</dbReference>
<organism evidence="9 10">
    <name type="scientific">Gopherus evgoodei</name>
    <name type="common">Goodes thornscrub tortoise</name>
    <dbReference type="NCBI Taxonomy" id="1825980"/>
    <lineage>
        <taxon>Eukaryota</taxon>
        <taxon>Metazoa</taxon>
        <taxon>Chordata</taxon>
        <taxon>Craniata</taxon>
        <taxon>Vertebrata</taxon>
        <taxon>Euteleostomi</taxon>
        <taxon>Archelosauria</taxon>
        <taxon>Testudinata</taxon>
        <taxon>Testudines</taxon>
        <taxon>Cryptodira</taxon>
        <taxon>Durocryptodira</taxon>
        <taxon>Testudinoidea</taxon>
        <taxon>Testudinidae</taxon>
        <taxon>Gopherus</taxon>
    </lineage>
</organism>
<dbReference type="GO" id="GO:0006612">
    <property type="term" value="P:protein targeting to membrane"/>
    <property type="evidence" value="ECO:0007669"/>
    <property type="project" value="TreeGrafter"/>
</dbReference>
<feature type="domain" description="3CxxC-type" evidence="8">
    <location>
        <begin position="31"/>
        <end position="111"/>
    </location>
</feature>
<dbReference type="InterPro" id="IPR027377">
    <property type="entry name" value="ZAR1/RTP1-5-like_Znf-3CxxC"/>
</dbReference>
<dbReference type="PANTHER" id="PTHR14402">
    <property type="entry name" value="RECEPTOR TRANSPORTING PROTEIN"/>
    <property type="match status" value="1"/>
</dbReference>
<reference evidence="9" key="1">
    <citation type="submission" date="2019-06" db="EMBL/GenBank/DDBJ databases">
        <title>G10K-VGP Goodes thornscrub tortoise genome, primary haplotype.</title>
        <authorList>
            <person name="Murphy B."/>
            <person name="Edwards T."/>
            <person name="Rhie A."/>
            <person name="Koren S."/>
            <person name="Phillippy A."/>
            <person name="Fedrigo O."/>
            <person name="Haase B."/>
            <person name="Mountcastle J."/>
            <person name="Lewin H."/>
            <person name="Damas J."/>
            <person name="Howe K."/>
            <person name="Formenti G."/>
            <person name="Myers G."/>
            <person name="Durbin R."/>
            <person name="Jarvis E.D."/>
        </authorList>
    </citation>
    <scope>NUCLEOTIDE SEQUENCE [LARGE SCALE GENOMIC DNA]</scope>
</reference>
<reference evidence="9" key="2">
    <citation type="submission" date="2025-08" db="UniProtKB">
        <authorList>
            <consortium name="Ensembl"/>
        </authorList>
    </citation>
    <scope>IDENTIFICATION</scope>
</reference>
<accession>A0A8C4YDD0</accession>
<keyword evidence="6" id="KW-1133">Transmembrane helix</keyword>
<dbReference type="GO" id="GO:0031849">
    <property type="term" value="F:olfactory receptor binding"/>
    <property type="evidence" value="ECO:0007669"/>
    <property type="project" value="TreeGrafter"/>
</dbReference>
<keyword evidence="4" id="KW-0863">Zinc-finger</keyword>
<dbReference type="OrthoDB" id="8121437at2759"/>
<sequence length="157" mass="18361">YYYHYIFVLPDIEFGGWRGHRVKCTFLHPRRFQCSCCTCRWPLTQVLIFFHMHLDRSQRQGQVKMRVCGQKCGKCHGAKFETPMFSQENIGRILDNLVPSQTTCCEACALGICYLSAYRFVIPASLAAASQLGQLAWIWPEELIYPWITCRLPWEWS</sequence>
<dbReference type="GO" id="GO:0008270">
    <property type="term" value="F:zinc ion binding"/>
    <property type="evidence" value="ECO:0007669"/>
    <property type="project" value="UniProtKB-KW"/>
</dbReference>
<evidence type="ECO:0000259" key="8">
    <source>
        <dbReference type="SMART" id="SM01328"/>
    </source>
</evidence>
<evidence type="ECO:0000256" key="1">
    <source>
        <dbReference type="ARBA" id="ARBA00004167"/>
    </source>
</evidence>
<dbReference type="AlphaFoldDB" id="A0A8C4YDD0"/>
<dbReference type="GO" id="GO:0051205">
    <property type="term" value="P:protein insertion into membrane"/>
    <property type="evidence" value="ECO:0007669"/>
    <property type="project" value="TreeGrafter"/>
</dbReference>
<evidence type="ECO:0000256" key="6">
    <source>
        <dbReference type="ARBA" id="ARBA00022989"/>
    </source>
</evidence>
<dbReference type="PANTHER" id="PTHR14402:SF8">
    <property type="entry name" value="RECEPTOR-TRANSPORTING PROTEIN 4"/>
    <property type="match status" value="1"/>
</dbReference>
<keyword evidence="5" id="KW-0862">Zinc</keyword>
<evidence type="ECO:0000256" key="2">
    <source>
        <dbReference type="ARBA" id="ARBA00022692"/>
    </source>
</evidence>
<proteinExistence type="predicted"/>
<evidence type="ECO:0000313" key="10">
    <source>
        <dbReference type="Proteomes" id="UP000694390"/>
    </source>
</evidence>